<sequence length="538" mass="60392">MADIVVIGAGCGGLAFAIALQRKYGYKNYVIYEKAGDLGGTWRANTYPGCSSDVGMSFFSLSTDIRNWSASHAFQPEILAYWRSLAHKYSLLPHIKYNHSVVSAEWDETSQRYHVTVHNEVTGETSVTDAKVIVSAIGILNVPRWPEDISGLRTFGGSMFHSARWDSEVDLRGKNVAVIGNGPSAVQLVPPISSDPSVSVTNFVRTSSWFLPHMYKKYSPLLVWLRGIIPGALRMQRIGTFLIHEMSYYLVFTNSVTRRFMQWLVTRYMRSKTPPKYYQSLIPKHDLGCKRALFDADYLDSLHRPNVSVCLDGIQEIVRDGIVTRNGDKLPFDVIILATGFVADDYPIPIQGKNNITVDDYYRLSGGPTAYLGTSTPGFPNFYTLFGPNITTGFTSVLYSHELQIEYILQLIKPVLDGKASSFDVTSDATNEYNAKIQKRLSNSVFMQCTSWYRSGNDGKVSNIFPGSGMLMWWWLRKPVWDHYQVSTDGKRWKEEREAAQKSRQYVLVSAVAAAVIAILATYTNLFGQVLDSLQSVV</sequence>
<keyword evidence="7" id="KW-1185">Reference proteome</keyword>
<keyword evidence="4" id="KW-0560">Oxidoreductase</keyword>
<evidence type="ECO:0000256" key="3">
    <source>
        <dbReference type="ARBA" id="ARBA00022827"/>
    </source>
</evidence>
<dbReference type="EMBL" id="KN818240">
    <property type="protein sequence ID" value="KIL65745.1"/>
    <property type="molecule type" value="Genomic_DNA"/>
</dbReference>
<evidence type="ECO:0000256" key="1">
    <source>
        <dbReference type="ARBA" id="ARBA00010139"/>
    </source>
</evidence>
<dbReference type="Pfam" id="PF00743">
    <property type="entry name" value="FMO-like"/>
    <property type="match status" value="1"/>
</dbReference>
<dbReference type="InterPro" id="IPR036188">
    <property type="entry name" value="FAD/NAD-bd_sf"/>
</dbReference>
<feature type="transmembrane region" description="Helical" evidence="5">
    <location>
        <begin position="506"/>
        <end position="526"/>
    </location>
</feature>
<reference evidence="6 7" key="1">
    <citation type="submission" date="2014-04" db="EMBL/GenBank/DDBJ databases">
        <title>Evolutionary Origins and Diversification of the Mycorrhizal Mutualists.</title>
        <authorList>
            <consortium name="DOE Joint Genome Institute"/>
            <consortium name="Mycorrhizal Genomics Consortium"/>
            <person name="Kohler A."/>
            <person name="Kuo A."/>
            <person name="Nagy L.G."/>
            <person name="Floudas D."/>
            <person name="Copeland A."/>
            <person name="Barry K.W."/>
            <person name="Cichocki N."/>
            <person name="Veneault-Fourrey C."/>
            <person name="LaButti K."/>
            <person name="Lindquist E.A."/>
            <person name="Lipzen A."/>
            <person name="Lundell T."/>
            <person name="Morin E."/>
            <person name="Murat C."/>
            <person name="Riley R."/>
            <person name="Ohm R."/>
            <person name="Sun H."/>
            <person name="Tunlid A."/>
            <person name="Henrissat B."/>
            <person name="Grigoriev I.V."/>
            <person name="Hibbett D.S."/>
            <person name="Martin F."/>
        </authorList>
    </citation>
    <scope>NUCLEOTIDE SEQUENCE [LARGE SCALE GENOMIC DNA]</scope>
    <source>
        <strain evidence="6 7">Koide BX008</strain>
    </source>
</reference>
<comment type="similarity">
    <text evidence="1">Belongs to the FAD-binding monooxygenase family.</text>
</comment>
<dbReference type="PANTHER" id="PTHR42877">
    <property type="entry name" value="L-ORNITHINE N(5)-MONOOXYGENASE-RELATED"/>
    <property type="match status" value="1"/>
</dbReference>
<proteinExistence type="inferred from homology"/>
<dbReference type="InterPro" id="IPR020946">
    <property type="entry name" value="Flavin_mOase-like"/>
</dbReference>
<dbReference type="SUPFAM" id="SSF51905">
    <property type="entry name" value="FAD/NAD(P)-binding domain"/>
    <property type="match status" value="1"/>
</dbReference>
<evidence type="ECO:0000256" key="5">
    <source>
        <dbReference type="SAM" id="Phobius"/>
    </source>
</evidence>
<evidence type="ECO:0000256" key="4">
    <source>
        <dbReference type="ARBA" id="ARBA00023002"/>
    </source>
</evidence>
<dbReference type="OrthoDB" id="74360at2759"/>
<evidence type="ECO:0000313" key="7">
    <source>
        <dbReference type="Proteomes" id="UP000054549"/>
    </source>
</evidence>
<keyword evidence="5" id="KW-0812">Transmembrane</keyword>
<gene>
    <name evidence="6" type="ORF">M378DRAFT_125196</name>
</gene>
<name>A0A0C2SR27_AMAMK</name>
<keyword evidence="2" id="KW-0285">Flavoprotein</keyword>
<keyword evidence="3" id="KW-0274">FAD</keyword>
<dbReference type="GO" id="GO:0004499">
    <property type="term" value="F:N,N-dimethylaniline monooxygenase activity"/>
    <property type="evidence" value="ECO:0007669"/>
    <property type="project" value="InterPro"/>
</dbReference>
<evidence type="ECO:0000313" key="6">
    <source>
        <dbReference type="EMBL" id="KIL65745.1"/>
    </source>
</evidence>
<dbReference type="GO" id="GO:0050661">
    <property type="term" value="F:NADP binding"/>
    <property type="evidence" value="ECO:0007669"/>
    <property type="project" value="InterPro"/>
</dbReference>
<protein>
    <submittedName>
        <fullName evidence="6">Uncharacterized protein</fullName>
    </submittedName>
</protein>
<evidence type="ECO:0000256" key="2">
    <source>
        <dbReference type="ARBA" id="ARBA00022630"/>
    </source>
</evidence>
<dbReference type="STRING" id="946122.A0A0C2SR27"/>
<dbReference type="Gene3D" id="3.50.50.60">
    <property type="entry name" value="FAD/NAD(P)-binding domain"/>
    <property type="match status" value="2"/>
</dbReference>
<dbReference type="GO" id="GO:0050660">
    <property type="term" value="F:flavin adenine dinucleotide binding"/>
    <property type="evidence" value="ECO:0007669"/>
    <property type="project" value="InterPro"/>
</dbReference>
<dbReference type="PANTHER" id="PTHR42877:SF5">
    <property type="entry name" value="L-ORNITHINE N(5)-MONOOXYGENASE-RELATED"/>
    <property type="match status" value="1"/>
</dbReference>
<keyword evidence="5" id="KW-1133">Transmembrane helix</keyword>
<dbReference type="Proteomes" id="UP000054549">
    <property type="component" value="Unassembled WGS sequence"/>
</dbReference>
<dbReference type="AlphaFoldDB" id="A0A0C2SR27"/>
<accession>A0A0C2SR27</accession>
<dbReference type="InParanoid" id="A0A0C2SR27"/>
<dbReference type="HOGENOM" id="CLU_006937_7_0_1"/>
<keyword evidence="5" id="KW-0472">Membrane</keyword>
<dbReference type="InterPro" id="IPR051209">
    <property type="entry name" value="FAD-bind_Monooxygenase_sf"/>
</dbReference>
<organism evidence="6 7">
    <name type="scientific">Amanita muscaria (strain Koide BX008)</name>
    <dbReference type="NCBI Taxonomy" id="946122"/>
    <lineage>
        <taxon>Eukaryota</taxon>
        <taxon>Fungi</taxon>
        <taxon>Dikarya</taxon>
        <taxon>Basidiomycota</taxon>
        <taxon>Agaricomycotina</taxon>
        <taxon>Agaricomycetes</taxon>
        <taxon>Agaricomycetidae</taxon>
        <taxon>Agaricales</taxon>
        <taxon>Pluteineae</taxon>
        <taxon>Amanitaceae</taxon>
        <taxon>Amanita</taxon>
    </lineage>
</organism>